<keyword evidence="4" id="KW-0804">Transcription</keyword>
<dbReference type="InterPro" id="IPR013324">
    <property type="entry name" value="RNA_pol_sigma_r3/r4-like"/>
</dbReference>
<name>A0A444GL36_9FLAO</name>
<dbReference type="PANTHER" id="PTHR43133">
    <property type="entry name" value="RNA POLYMERASE ECF-TYPE SIGMA FACTO"/>
    <property type="match status" value="1"/>
</dbReference>
<evidence type="ECO:0000313" key="8">
    <source>
        <dbReference type="Proteomes" id="UP000287527"/>
    </source>
</evidence>
<protein>
    <submittedName>
        <fullName evidence="7">RNA polymerase sigma-70 factor</fullName>
    </submittedName>
</protein>
<dbReference type="Pfam" id="PF08281">
    <property type="entry name" value="Sigma70_r4_2"/>
    <property type="match status" value="1"/>
</dbReference>
<dbReference type="EMBL" id="SBII01000018">
    <property type="protein sequence ID" value="RWW91718.1"/>
    <property type="molecule type" value="Genomic_DNA"/>
</dbReference>
<dbReference type="InterPro" id="IPR013249">
    <property type="entry name" value="RNA_pol_sigma70_r4_t2"/>
</dbReference>
<keyword evidence="8" id="KW-1185">Reference proteome</keyword>
<dbReference type="SUPFAM" id="SSF88946">
    <property type="entry name" value="Sigma2 domain of RNA polymerase sigma factors"/>
    <property type="match status" value="1"/>
</dbReference>
<feature type="domain" description="RNA polymerase sigma factor 70 region 4 type 2" evidence="6">
    <location>
        <begin position="138"/>
        <end position="187"/>
    </location>
</feature>
<dbReference type="Gene3D" id="1.10.1740.10">
    <property type="match status" value="1"/>
</dbReference>
<gene>
    <name evidence="7" type="ORF">EPI11_18285</name>
</gene>
<keyword evidence="2" id="KW-0805">Transcription regulation</keyword>
<dbReference type="GO" id="GO:0003677">
    <property type="term" value="F:DNA binding"/>
    <property type="evidence" value="ECO:0007669"/>
    <property type="project" value="InterPro"/>
</dbReference>
<organism evidence="7 8">
    <name type="scientific">Flavobacterium cerinum</name>
    <dbReference type="NCBI Taxonomy" id="2502784"/>
    <lineage>
        <taxon>Bacteria</taxon>
        <taxon>Pseudomonadati</taxon>
        <taxon>Bacteroidota</taxon>
        <taxon>Flavobacteriia</taxon>
        <taxon>Flavobacteriales</taxon>
        <taxon>Flavobacteriaceae</taxon>
        <taxon>Flavobacterium</taxon>
    </lineage>
</organism>
<feature type="domain" description="RNA polymerase sigma-70 region 2" evidence="5">
    <location>
        <begin position="39"/>
        <end position="106"/>
    </location>
</feature>
<dbReference type="InterPro" id="IPR014284">
    <property type="entry name" value="RNA_pol_sigma-70_dom"/>
</dbReference>
<dbReference type="GO" id="GO:0006352">
    <property type="term" value="P:DNA-templated transcription initiation"/>
    <property type="evidence" value="ECO:0007669"/>
    <property type="project" value="InterPro"/>
</dbReference>
<dbReference type="SUPFAM" id="SSF88659">
    <property type="entry name" value="Sigma3 and sigma4 domains of RNA polymerase sigma factors"/>
    <property type="match status" value="1"/>
</dbReference>
<proteinExistence type="inferred from homology"/>
<dbReference type="OrthoDB" id="759001at2"/>
<dbReference type="InterPro" id="IPR039425">
    <property type="entry name" value="RNA_pol_sigma-70-like"/>
</dbReference>
<comment type="similarity">
    <text evidence="1">Belongs to the sigma-70 factor family. ECF subfamily.</text>
</comment>
<dbReference type="GO" id="GO:0016987">
    <property type="term" value="F:sigma factor activity"/>
    <property type="evidence" value="ECO:0007669"/>
    <property type="project" value="UniProtKB-KW"/>
</dbReference>
<dbReference type="InterPro" id="IPR007627">
    <property type="entry name" value="RNA_pol_sigma70_r2"/>
</dbReference>
<dbReference type="Pfam" id="PF04542">
    <property type="entry name" value="Sigma70_r2"/>
    <property type="match status" value="1"/>
</dbReference>
<reference evidence="7 8" key="1">
    <citation type="submission" date="2019-01" db="EMBL/GenBank/DDBJ databases">
        <title>Flavobacterium sp. nov.,isolated from freshwater.</title>
        <authorList>
            <person name="Zhang R."/>
            <person name="Du Z.-J."/>
        </authorList>
    </citation>
    <scope>NUCLEOTIDE SEQUENCE [LARGE SCALE GENOMIC DNA]</scope>
    <source>
        <strain evidence="7 8">1E403</strain>
    </source>
</reference>
<dbReference type="CDD" id="cd06171">
    <property type="entry name" value="Sigma70_r4"/>
    <property type="match status" value="1"/>
</dbReference>
<dbReference type="AlphaFoldDB" id="A0A444GL36"/>
<dbReference type="InterPro" id="IPR013325">
    <property type="entry name" value="RNA_pol_sigma_r2"/>
</dbReference>
<dbReference type="InterPro" id="IPR014327">
    <property type="entry name" value="RNA_pol_sigma70_bacteroid"/>
</dbReference>
<accession>A0A444GL36</accession>
<evidence type="ECO:0000256" key="3">
    <source>
        <dbReference type="ARBA" id="ARBA00023082"/>
    </source>
</evidence>
<sequence>MHIEMKKNEIIREENFTALSDTELLVLLQQDSVTAFEVLYVRYKNRLQSFCLFMLKSPTVAQDVVQEVFIKVWSARKTLNTDQSFSNYIYTLSKNQSLNELRSAKRKEIMENILIRQEEASEAENADTKLIIKEYQALLEAAINELSEQKRKIYVMSRNEGKSHKEIAEIMHISPHTVQSHISDSLRLISDYFFRHADIEFYVVFMVLSLHS</sequence>
<evidence type="ECO:0000259" key="5">
    <source>
        <dbReference type="Pfam" id="PF04542"/>
    </source>
</evidence>
<dbReference type="InterPro" id="IPR036388">
    <property type="entry name" value="WH-like_DNA-bd_sf"/>
</dbReference>
<comment type="caution">
    <text evidence="7">The sequence shown here is derived from an EMBL/GenBank/DDBJ whole genome shotgun (WGS) entry which is preliminary data.</text>
</comment>
<keyword evidence="3" id="KW-0731">Sigma factor</keyword>
<dbReference type="PANTHER" id="PTHR43133:SF46">
    <property type="entry name" value="RNA POLYMERASE SIGMA-70 FACTOR ECF SUBFAMILY"/>
    <property type="match status" value="1"/>
</dbReference>
<dbReference type="Gene3D" id="1.10.10.10">
    <property type="entry name" value="Winged helix-like DNA-binding domain superfamily/Winged helix DNA-binding domain"/>
    <property type="match status" value="1"/>
</dbReference>
<dbReference type="NCBIfam" id="TIGR02937">
    <property type="entry name" value="sigma70-ECF"/>
    <property type="match status" value="1"/>
</dbReference>
<dbReference type="NCBIfam" id="TIGR02985">
    <property type="entry name" value="Sig70_bacteroi1"/>
    <property type="match status" value="1"/>
</dbReference>
<evidence type="ECO:0000256" key="4">
    <source>
        <dbReference type="ARBA" id="ARBA00023163"/>
    </source>
</evidence>
<evidence type="ECO:0000313" key="7">
    <source>
        <dbReference type="EMBL" id="RWW91718.1"/>
    </source>
</evidence>
<evidence type="ECO:0000259" key="6">
    <source>
        <dbReference type="Pfam" id="PF08281"/>
    </source>
</evidence>
<evidence type="ECO:0000256" key="1">
    <source>
        <dbReference type="ARBA" id="ARBA00010641"/>
    </source>
</evidence>
<dbReference type="Proteomes" id="UP000287527">
    <property type="component" value="Unassembled WGS sequence"/>
</dbReference>
<evidence type="ECO:0000256" key="2">
    <source>
        <dbReference type="ARBA" id="ARBA00023015"/>
    </source>
</evidence>